<name>A0AAD4QNH7_9AGAM</name>
<reference evidence="7" key="1">
    <citation type="journal article" date="2022" name="New Phytol.">
        <title>Evolutionary transition to the ectomycorrhizal habit in the genomes of a hyperdiverse lineage of mushroom-forming fungi.</title>
        <authorList>
            <person name="Looney B."/>
            <person name="Miyauchi S."/>
            <person name="Morin E."/>
            <person name="Drula E."/>
            <person name="Courty P.E."/>
            <person name="Kohler A."/>
            <person name="Kuo A."/>
            <person name="LaButti K."/>
            <person name="Pangilinan J."/>
            <person name="Lipzen A."/>
            <person name="Riley R."/>
            <person name="Andreopoulos W."/>
            <person name="He G."/>
            <person name="Johnson J."/>
            <person name="Nolan M."/>
            <person name="Tritt A."/>
            <person name="Barry K.W."/>
            <person name="Grigoriev I.V."/>
            <person name="Nagy L.G."/>
            <person name="Hibbett D."/>
            <person name="Henrissat B."/>
            <person name="Matheny P.B."/>
            <person name="Labbe J."/>
            <person name="Martin F.M."/>
        </authorList>
    </citation>
    <scope>NUCLEOTIDE SEQUENCE</scope>
    <source>
        <strain evidence="7">BPL690</strain>
    </source>
</reference>
<sequence>MLIPLTLPTAAPSPNAQTFPPALAQLGPSEYFLIELQGELEVSGDKREQVVGCLTIDDDGKGKPTLRVGHHLLEGKIVNLPKPLAVLQRVRTPLPLSQPPETVADWDRDQDGDVEMRHNDDGSVRGENLAKAAVAETKVVTSVAEPEAAVVGVNWTTSYAIRTLVRKKIVFSKRPTPIVGLSAKTLAAAVSVPVTVSSEASVV</sequence>
<evidence type="ECO:0000256" key="3">
    <source>
        <dbReference type="ARBA" id="ARBA00023125"/>
    </source>
</evidence>
<dbReference type="PANTHER" id="PTHR28605">
    <property type="entry name" value="CTF8, CHROMOSOME TRANSMISSION FIDELITY FACTOR 8 HOMOLOG (S. CEREVISIAE)"/>
    <property type="match status" value="1"/>
</dbReference>
<evidence type="ECO:0000313" key="8">
    <source>
        <dbReference type="Proteomes" id="UP001203297"/>
    </source>
</evidence>
<comment type="caution">
    <text evidence="7">The sequence shown here is derived from an EMBL/GenBank/DDBJ whole genome shotgun (WGS) entry which is preliminary data.</text>
</comment>
<keyword evidence="2" id="KW-0235">DNA replication</keyword>
<dbReference type="Pfam" id="PF09696">
    <property type="entry name" value="Ctf8"/>
    <property type="match status" value="1"/>
</dbReference>
<gene>
    <name evidence="7" type="ORF">B0F90DRAFT_1301569</name>
</gene>
<comment type="similarity">
    <text evidence="6">Belongs to the CTF8 family.</text>
</comment>
<dbReference type="InterPro" id="IPR018607">
    <property type="entry name" value="Ctf8"/>
</dbReference>
<evidence type="ECO:0000313" key="7">
    <source>
        <dbReference type="EMBL" id="KAI0303596.1"/>
    </source>
</evidence>
<proteinExistence type="inferred from homology"/>
<dbReference type="AlphaFoldDB" id="A0AAD4QNH7"/>
<keyword evidence="3" id="KW-0238">DNA-binding</keyword>
<evidence type="ECO:0000256" key="6">
    <source>
        <dbReference type="ARBA" id="ARBA00038447"/>
    </source>
</evidence>
<evidence type="ECO:0000256" key="2">
    <source>
        <dbReference type="ARBA" id="ARBA00022705"/>
    </source>
</evidence>
<dbReference type="PANTHER" id="PTHR28605:SF1">
    <property type="entry name" value="CHROMOSOME TRANSMISSION FIDELITY FACTOR 8"/>
    <property type="match status" value="1"/>
</dbReference>
<dbReference type="EMBL" id="WTXG01000008">
    <property type="protein sequence ID" value="KAI0303596.1"/>
    <property type="molecule type" value="Genomic_DNA"/>
</dbReference>
<protein>
    <recommendedName>
        <fullName evidence="9">Chromosome transmission fidelity protein 8</fullName>
    </recommendedName>
</protein>
<keyword evidence="4" id="KW-0539">Nucleus</keyword>
<dbReference type="GO" id="GO:0007064">
    <property type="term" value="P:mitotic sister chromatid cohesion"/>
    <property type="evidence" value="ECO:0007669"/>
    <property type="project" value="InterPro"/>
</dbReference>
<keyword evidence="8" id="KW-1185">Reference proteome</keyword>
<evidence type="ECO:0000256" key="1">
    <source>
        <dbReference type="ARBA" id="ARBA00004123"/>
    </source>
</evidence>
<dbReference type="GO" id="GO:0006260">
    <property type="term" value="P:DNA replication"/>
    <property type="evidence" value="ECO:0007669"/>
    <property type="project" value="UniProtKB-KW"/>
</dbReference>
<dbReference type="Proteomes" id="UP001203297">
    <property type="component" value="Unassembled WGS sequence"/>
</dbReference>
<evidence type="ECO:0008006" key="9">
    <source>
        <dbReference type="Google" id="ProtNLM"/>
    </source>
</evidence>
<evidence type="ECO:0000256" key="5">
    <source>
        <dbReference type="ARBA" id="ARBA00023306"/>
    </source>
</evidence>
<accession>A0AAD4QNH7</accession>
<dbReference type="GO" id="GO:0003677">
    <property type="term" value="F:DNA binding"/>
    <property type="evidence" value="ECO:0007669"/>
    <property type="project" value="UniProtKB-KW"/>
</dbReference>
<evidence type="ECO:0000256" key="4">
    <source>
        <dbReference type="ARBA" id="ARBA00023242"/>
    </source>
</evidence>
<comment type="subcellular location">
    <subcellularLocation>
        <location evidence="1">Nucleus</location>
    </subcellularLocation>
</comment>
<organism evidence="7 8">
    <name type="scientific">Multifurca ochricompacta</name>
    <dbReference type="NCBI Taxonomy" id="376703"/>
    <lineage>
        <taxon>Eukaryota</taxon>
        <taxon>Fungi</taxon>
        <taxon>Dikarya</taxon>
        <taxon>Basidiomycota</taxon>
        <taxon>Agaricomycotina</taxon>
        <taxon>Agaricomycetes</taxon>
        <taxon>Russulales</taxon>
        <taxon>Russulaceae</taxon>
        <taxon>Multifurca</taxon>
    </lineage>
</organism>
<keyword evidence="5" id="KW-0131">Cell cycle</keyword>
<dbReference type="GO" id="GO:0031390">
    <property type="term" value="C:Ctf18 RFC-like complex"/>
    <property type="evidence" value="ECO:0007669"/>
    <property type="project" value="InterPro"/>
</dbReference>